<dbReference type="PANTHER" id="PTHR16124">
    <property type="entry name" value="MIS18-BINDING PROTEIN 1"/>
    <property type="match status" value="1"/>
</dbReference>
<feature type="compositionally biased region" description="Basic and acidic residues" evidence="1">
    <location>
        <begin position="741"/>
        <end position="752"/>
    </location>
</feature>
<feature type="region of interest" description="Disordered" evidence="1">
    <location>
        <begin position="994"/>
        <end position="1034"/>
    </location>
</feature>
<feature type="compositionally biased region" description="Basic residues" evidence="1">
    <location>
        <begin position="716"/>
        <end position="729"/>
    </location>
</feature>
<dbReference type="GO" id="GO:0000775">
    <property type="term" value="C:chromosome, centromeric region"/>
    <property type="evidence" value="ECO:0007669"/>
    <property type="project" value="TreeGrafter"/>
</dbReference>
<protein>
    <submittedName>
        <fullName evidence="4">Mis18-binding protein 1 isoform X1</fullName>
    </submittedName>
</protein>
<dbReference type="Pfam" id="PF09133">
    <property type="entry name" value="SANTA"/>
    <property type="match status" value="1"/>
</dbReference>
<feature type="compositionally biased region" description="Low complexity" evidence="1">
    <location>
        <begin position="845"/>
        <end position="860"/>
    </location>
</feature>
<feature type="region of interest" description="Disordered" evidence="1">
    <location>
        <begin position="170"/>
        <end position="189"/>
    </location>
</feature>
<evidence type="ECO:0000313" key="4">
    <source>
        <dbReference type="RefSeq" id="XP_033809389.1"/>
    </source>
</evidence>
<dbReference type="InterPro" id="IPR001005">
    <property type="entry name" value="SANT/Myb"/>
</dbReference>
<dbReference type="Gene3D" id="1.10.10.60">
    <property type="entry name" value="Homeodomain-like"/>
    <property type="match status" value="1"/>
</dbReference>
<proteinExistence type="predicted"/>
<sequence length="1283" mass="145469">MLLTPSKHPGFENPSFSLYKMGEFPLHAVPLDLLPSNTLTPLKDLAKYKKSTPNVVELSLPSSASFKKPPDGKLKATALQSTLVSEGSYPTELSDLSEIKPGSDTKLTPVSFEEREPELYESPSKLFNRRNASSLHEKMHQKPCKNTRTLDMVDCGRDSLLTPVNNLHERRQGLRSSSRGKEQRLNQLSSKQPTINDTITVPNKCFTPEQNKIDILCSDFLALKSPTQIFLIMKERVKQRLQQREGRMLSSAGNQMSYEDHSPTKNKYDTVTKSILNGPSVNLSFTNKIREINKKCLVTSTDYSQDNVFAELRDSDADDEMSQTTITSTAHNSHIPVEIDNLLSTGKGSKVTHTNLHVEGSDALFKKHQIIDMNNKLSKMDPKSSAPAVDPCEILFSSPKIHIPRKRTSKQDGKTTPSTMQTDNTLSDQKKICLHEWILKAVNNSGLCVEGKREDANGIFWHSNIIVERLTNNLIKSLTGNIYELKGKIDSFTMKQEGFSRLFIKRFSTGFPEDWKIHFDNFLAELTSQKSKENDDTCNKQKFMGPVKSKGKSTAVKLGRANRIYSINDEELKTLETDALELKTNKDVGLTTHSKSSHSHEAKTPGNSNKSRSKNFSYKVNCAERENATTIALESSFLESQRSRSGRLIKRPLAYWLGERIFFDMDWGLTAEGTNKETNVEKSQRKNTILNSSPKLQSVEKKNKSKAKKNESSQISKKKIKSSIRKPTRKQLVTDTDDSEENIKVSRENSKQKIEIPSKKHCSPKYILDTEECEAKENIICKKYPVVLLTPIISKPKLQKKYMEHNLVYDSVCETITEKSTENNMSENELDDITDHSEDFEITTQSIKGSSQKSSSLIKSSSEDSNEEYVPLSIKRKLKVSCEEKEQDSKKLSKHLTRQNNKKNSTGNQKTGHFQKTPLKKKMSLSEESVQDSSLELETVMNTYSSQIINANQNDDSLTDKLKTSKDTKKVVQSLKDKFQFDLEDGKRFQINDLKSRTSTKKSLQKAKNTQSLSTGKTAGTEKKRHQKSTDPLVRLTEEENWTVKEMERLKRAVSSLPKHKNSFWLDVAMAVGSRSAEECQQKHMEDQLAKSSKAYTTQKKLASSKKEEKGQKPVKITAKVGTFKRKQQMREFLDQLPKENHDDIFCTTPFQTKRVKLPAFRGSLEDDVFQIEQTVPTTPSSVIFPLANTPQCEHISPGMLGSINRNNYDKYMYRLQKTAKSKDFMTWANIKKKSNEINFNTPKSRRTTTLDKRVNDATAVGNLFSAEEPIPSDEEEDFYFSS</sequence>
<feature type="region of interest" description="Disordered" evidence="1">
    <location>
        <begin position="404"/>
        <end position="423"/>
    </location>
</feature>
<evidence type="ECO:0000256" key="1">
    <source>
        <dbReference type="SAM" id="MobiDB-lite"/>
    </source>
</evidence>
<dbReference type="KEGG" id="gsh:117364367"/>
<dbReference type="InterPro" id="IPR015216">
    <property type="entry name" value="SANTA"/>
</dbReference>
<dbReference type="CTD" id="55320"/>
<dbReference type="SUPFAM" id="SSF46689">
    <property type="entry name" value="Homeodomain-like"/>
    <property type="match status" value="1"/>
</dbReference>
<dbReference type="GeneID" id="117364367"/>
<accession>A0A6P8RV51</accession>
<feature type="compositionally biased region" description="Polar residues" evidence="1">
    <location>
        <begin position="605"/>
        <end position="614"/>
    </location>
</feature>
<dbReference type="PANTHER" id="PTHR16124:SF3">
    <property type="entry name" value="MIS18-BINDING PROTEIN 1"/>
    <property type="match status" value="1"/>
</dbReference>
<dbReference type="CDD" id="cd00167">
    <property type="entry name" value="SANT"/>
    <property type="match status" value="1"/>
</dbReference>
<dbReference type="InterPro" id="IPR009057">
    <property type="entry name" value="Homeodomain-like_sf"/>
</dbReference>
<keyword evidence="3" id="KW-1185">Reference proteome</keyword>
<dbReference type="InterPro" id="IPR039110">
    <property type="entry name" value="KNL2-like"/>
</dbReference>
<feature type="region of interest" description="Disordered" evidence="1">
    <location>
        <begin position="843"/>
        <end position="870"/>
    </location>
</feature>
<feature type="compositionally biased region" description="Polar residues" evidence="1">
    <location>
        <begin position="414"/>
        <end position="423"/>
    </location>
</feature>
<dbReference type="OrthoDB" id="118550at2759"/>
<feature type="compositionally biased region" description="Polar residues" evidence="1">
    <location>
        <begin position="902"/>
        <end position="914"/>
    </location>
</feature>
<dbReference type="FunCoup" id="A0A6P8RV51">
    <property type="interactions" value="1741"/>
</dbReference>
<feature type="region of interest" description="Disordered" evidence="1">
    <location>
        <begin position="677"/>
        <end position="752"/>
    </location>
</feature>
<feature type="region of interest" description="Disordered" evidence="1">
    <location>
        <begin position="885"/>
        <end position="926"/>
    </location>
</feature>
<reference evidence="4" key="1">
    <citation type="submission" date="2025-08" db="UniProtKB">
        <authorList>
            <consortium name="RefSeq"/>
        </authorList>
    </citation>
    <scope>IDENTIFICATION</scope>
</reference>
<dbReference type="InParanoid" id="A0A6P8RV51"/>
<feature type="region of interest" description="Disordered" evidence="1">
    <location>
        <begin position="94"/>
        <end position="121"/>
    </location>
</feature>
<feature type="compositionally biased region" description="Basic residues" evidence="1">
    <location>
        <begin position="892"/>
        <end position="901"/>
    </location>
</feature>
<feature type="compositionally biased region" description="Polar residues" evidence="1">
    <location>
        <begin position="1006"/>
        <end position="1018"/>
    </location>
</feature>
<feature type="domain" description="Myb-like" evidence="2">
    <location>
        <begin position="1041"/>
        <end position="1083"/>
    </location>
</feature>
<feature type="compositionally biased region" description="Polar residues" evidence="1">
    <location>
        <begin position="686"/>
        <end position="696"/>
    </location>
</feature>
<dbReference type="Proteomes" id="UP000515159">
    <property type="component" value="Chromosome 7"/>
</dbReference>
<organism evidence="3 4">
    <name type="scientific">Geotrypetes seraphini</name>
    <name type="common">Gaboon caecilian</name>
    <name type="synonym">Caecilia seraphini</name>
    <dbReference type="NCBI Taxonomy" id="260995"/>
    <lineage>
        <taxon>Eukaryota</taxon>
        <taxon>Metazoa</taxon>
        <taxon>Chordata</taxon>
        <taxon>Craniata</taxon>
        <taxon>Vertebrata</taxon>
        <taxon>Euteleostomi</taxon>
        <taxon>Amphibia</taxon>
        <taxon>Gymnophiona</taxon>
        <taxon>Geotrypetes</taxon>
    </lineage>
</organism>
<dbReference type="RefSeq" id="XP_033809389.1">
    <property type="nucleotide sequence ID" value="XM_033953498.1"/>
</dbReference>
<feature type="region of interest" description="Disordered" evidence="1">
    <location>
        <begin position="590"/>
        <end position="614"/>
    </location>
</feature>
<dbReference type="PROSITE" id="PS50090">
    <property type="entry name" value="MYB_LIKE"/>
    <property type="match status" value="1"/>
</dbReference>
<feature type="compositionally biased region" description="Polar residues" evidence="1">
    <location>
        <begin position="1090"/>
        <end position="1102"/>
    </location>
</feature>
<evidence type="ECO:0000259" key="2">
    <source>
        <dbReference type="PROSITE" id="PS50090"/>
    </source>
</evidence>
<evidence type="ECO:0000313" key="3">
    <source>
        <dbReference type="Proteomes" id="UP000515159"/>
    </source>
</evidence>
<feature type="region of interest" description="Disordered" evidence="1">
    <location>
        <begin position="1082"/>
        <end position="1114"/>
    </location>
</feature>
<name>A0A6P8RV51_GEOSA</name>
<gene>
    <name evidence="4" type="primary">MIS18BP1</name>
</gene>